<evidence type="ECO:0000313" key="2">
    <source>
        <dbReference type="EMBL" id="GAC00857.1"/>
    </source>
</evidence>
<gene>
    <name evidence="2" type="ORF">GONAM_19_01720</name>
</gene>
<dbReference type="GO" id="GO:0003824">
    <property type="term" value="F:catalytic activity"/>
    <property type="evidence" value="ECO:0007669"/>
    <property type="project" value="InterPro"/>
</dbReference>
<feature type="domain" description="Condensation" evidence="1">
    <location>
        <begin position="2"/>
        <end position="106"/>
    </location>
</feature>
<evidence type="ECO:0000313" key="3">
    <source>
        <dbReference type="Proteomes" id="UP000035058"/>
    </source>
</evidence>
<sequence length="132" mass="14135">PLAQVMVTVVDQTTAESGDEHAEAGELTVTPVESPVVPAQYDLTLTVGTNRRDNGEVRLVYATDLFDAAGARRLADRFVDVLEYLIAWPDAPVAEAPLMTRAEHDEVLGWSRGGVLAGPAEETLIEFATGSL</sequence>
<evidence type="ECO:0000259" key="1">
    <source>
        <dbReference type="Pfam" id="PF00668"/>
    </source>
</evidence>
<accession>K6X470</accession>
<dbReference type="InterPro" id="IPR001242">
    <property type="entry name" value="Condensation_dom"/>
</dbReference>
<comment type="caution">
    <text evidence="2">The sequence shown here is derived from an EMBL/GenBank/DDBJ whole genome shotgun (WGS) entry which is preliminary data.</text>
</comment>
<dbReference type="InterPro" id="IPR023213">
    <property type="entry name" value="CAT-like_dom_sf"/>
</dbReference>
<dbReference type="EMBL" id="BAHE01000019">
    <property type="protein sequence ID" value="GAC00857.1"/>
    <property type="molecule type" value="Genomic_DNA"/>
</dbReference>
<dbReference type="Proteomes" id="UP000035058">
    <property type="component" value="Unassembled WGS sequence"/>
</dbReference>
<proteinExistence type="predicted"/>
<dbReference type="AlphaFoldDB" id="K6X470"/>
<reference evidence="2 3" key="1">
    <citation type="submission" date="2012-08" db="EMBL/GenBank/DDBJ databases">
        <title>Whole genome shotgun sequence of Gordonia namibiensis NBRC 108229.</title>
        <authorList>
            <person name="Isaki-Nakamura S."/>
            <person name="Hosoyama A."/>
            <person name="Tsuchikane K."/>
            <person name="Katsumata H."/>
            <person name="Baba S."/>
            <person name="Yamazaki S."/>
            <person name="Fujita N."/>
        </authorList>
    </citation>
    <scope>NUCLEOTIDE SEQUENCE [LARGE SCALE GENOMIC DNA]</scope>
    <source>
        <strain evidence="2 3">NBRC 108229</strain>
    </source>
</reference>
<dbReference type="Pfam" id="PF00668">
    <property type="entry name" value="Condensation"/>
    <property type="match status" value="1"/>
</dbReference>
<name>K6X470_9ACTN</name>
<protein>
    <submittedName>
        <fullName evidence="2">Putative non-ribosomal peptide synthetase</fullName>
    </submittedName>
</protein>
<keyword evidence="3" id="KW-1185">Reference proteome</keyword>
<dbReference type="Gene3D" id="3.30.559.30">
    <property type="entry name" value="Nonribosomal peptide synthetase, condensation domain"/>
    <property type="match status" value="1"/>
</dbReference>
<dbReference type="SUPFAM" id="SSF52777">
    <property type="entry name" value="CoA-dependent acyltransferases"/>
    <property type="match status" value="1"/>
</dbReference>
<organism evidence="2 3">
    <name type="scientific">Gordonia namibiensis NBRC 108229</name>
    <dbReference type="NCBI Taxonomy" id="1208314"/>
    <lineage>
        <taxon>Bacteria</taxon>
        <taxon>Bacillati</taxon>
        <taxon>Actinomycetota</taxon>
        <taxon>Actinomycetes</taxon>
        <taxon>Mycobacteriales</taxon>
        <taxon>Gordoniaceae</taxon>
        <taxon>Gordonia</taxon>
    </lineage>
</organism>
<feature type="non-terminal residue" evidence="2">
    <location>
        <position position="1"/>
    </location>
</feature>
<dbReference type="Gene3D" id="3.30.559.10">
    <property type="entry name" value="Chloramphenicol acetyltransferase-like domain"/>
    <property type="match status" value="1"/>
</dbReference>
<dbReference type="RefSeq" id="WP_006867037.1">
    <property type="nucleotide sequence ID" value="NZ_BAHE01000019.1"/>
</dbReference>
<dbReference type="GO" id="GO:0008610">
    <property type="term" value="P:lipid biosynthetic process"/>
    <property type="evidence" value="ECO:0007669"/>
    <property type="project" value="UniProtKB-ARBA"/>
</dbReference>